<feature type="compositionally biased region" description="Gly residues" evidence="1">
    <location>
        <begin position="920"/>
        <end position="931"/>
    </location>
</feature>
<dbReference type="Pfam" id="PF13715">
    <property type="entry name" value="CarbopepD_reg_2"/>
    <property type="match status" value="1"/>
</dbReference>
<organism evidence="4 5">
    <name type="scientific">Dysgonomonas alginatilytica</name>
    <dbReference type="NCBI Taxonomy" id="1605892"/>
    <lineage>
        <taxon>Bacteria</taxon>
        <taxon>Pseudomonadati</taxon>
        <taxon>Bacteroidota</taxon>
        <taxon>Bacteroidia</taxon>
        <taxon>Bacteroidales</taxon>
        <taxon>Dysgonomonadaceae</taxon>
        <taxon>Dysgonomonas</taxon>
    </lineage>
</organism>
<dbReference type="RefSeq" id="WP_110309502.1">
    <property type="nucleotide sequence ID" value="NZ_QICL01000003.1"/>
</dbReference>
<keyword evidence="2" id="KW-0732">Signal</keyword>
<gene>
    <name evidence="4" type="ORF">CLV62_1035</name>
</gene>
<feature type="signal peptide" evidence="2">
    <location>
        <begin position="1"/>
        <end position="20"/>
    </location>
</feature>
<dbReference type="OrthoDB" id="603275at2"/>
<comment type="caution">
    <text evidence="4">The sequence shown here is derived from an EMBL/GenBank/DDBJ whole genome shotgun (WGS) entry which is preliminary data.</text>
</comment>
<dbReference type="SUPFAM" id="SSF49464">
    <property type="entry name" value="Carboxypeptidase regulatory domain-like"/>
    <property type="match status" value="1"/>
</dbReference>
<dbReference type="InterPro" id="IPR041700">
    <property type="entry name" value="OMP_b-brl_3"/>
</dbReference>
<keyword evidence="5" id="KW-1185">Reference proteome</keyword>
<reference evidence="4 5" key="1">
    <citation type="submission" date="2018-03" db="EMBL/GenBank/DDBJ databases">
        <title>Genomic Encyclopedia of Archaeal and Bacterial Type Strains, Phase II (KMG-II): from individual species to whole genera.</title>
        <authorList>
            <person name="Goeker M."/>
        </authorList>
    </citation>
    <scope>NUCLEOTIDE SEQUENCE [LARGE SCALE GENOMIC DNA]</scope>
    <source>
        <strain evidence="4 5">DSM 100214</strain>
    </source>
</reference>
<keyword evidence="4" id="KW-0675">Receptor</keyword>
<proteinExistence type="predicted"/>
<evidence type="ECO:0000256" key="2">
    <source>
        <dbReference type="SAM" id="SignalP"/>
    </source>
</evidence>
<name>A0A2V3PRC6_9BACT</name>
<accession>A0A2V3PRC6</accession>
<dbReference type="Proteomes" id="UP000247973">
    <property type="component" value="Unassembled WGS sequence"/>
</dbReference>
<dbReference type="SUPFAM" id="SSF56935">
    <property type="entry name" value="Porins"/>
    <property type="match status" value="1"/>
</dbReference>
<evidence type="ECO:0000313" key="4">
    <source>
        <dbReference type="EMBL" id="PXV67333.1"/>
    </source>
</evidence>
<feature type="domain" description="Outer membrane protein beta-barrel" evidence="3">
    <location>
        <begin position="439"/>
        <end position="895"/>
    </location>
</feature>
<dbReference type="EMBL" id="QICL01000003">
    <property type="protein sequence ID" value="PXV67333.1"/>
    <property type="molecule type" value="Genomic_DNA"/>
</dbReference>
<evidence type="ECO:0000259" key="3">
    <source>
        <dbReference type="Pfam" id="PF14905"/>
    </source>
</evidence>
<evidence type="ECO:0000313" key="5">
    <source>
        <dbReference type="Proteomes" id="UP000247973"/>
    </source>
</evidence>
<dbReference type="InterPro" id="IPR008969">
    <property type="entry name" value="CarboxyPept-like_regulatory"/>
</dbReference>
<dbReference type="Gene3D" id="2.60.40.1120">
    <property type="entry name" value="Carboxypeptidase-like, regulatory domain"/>
    <property type="match status" value="1"/>
</dbReference>
<protein>
    <submittedName>
        <fullName evidence="4">Outer membrane receptor protein involved in Fe transport</fullName>
    </submittedName>
</protein>
<evidence type="ECO:0000256" key="1">
    <source>
        <dbReference type="SAM" id="MobiDB-lite"/>
    </source>
</evidence>
<sequence length="931" mass="103877">MKKILLAFAMVICSLLPLTAQNNIRITGTVLDKADNDPIEQAGIRILREKDSTYVKGLATDDAGKFLVTVSPGKYIINVSYLGYKESFINVDASKKSVVMDNIFLSADGIMLSEAVVTAKAAEIAIKGDTIEYNADSYKVQPSAVVEDLLKKMPGAEVDSEGKITINGKEIKKILVDGKEFFTSDPKVASKNLPAAMVDKLQVLDRKSDMSQMTGFDDGEDETVINLTIKKNMKQGMYGSATSGLGSDDRYGVSGIANYMRNDNQFTLMGGSNNTNNEGFTDNAGNSFRGLRTGGMNFGGGNGITESTTGGFNFSMTPSDKLKWGGNTRVGTTENDLRTNSRVQFITNAPKGNQFQNTDSKGINNSDNAGADLRFEWTPDSLTKVIFSPSLQYGKNKTSSISDFLTTYENVNDSLNWGNSTYFSEGESRSANARLEVSRKLGKKGRVLSFSISGGFNDLDNDIESWSKKTMRLNSGRDSLSLIDIRTNQDNQGYNWRAYLSYVEPIGKNNFIQFNYSFRKNYSVADQNTYRNDGLGNYTIIDTTATKDLKNIFINQEISLNFKSVRAKYNYTVGVMLQPSKTDNWIITPNKNDTISNNVLNYAPVAQFNYLWDKRHNLRIDYSGTTTQPTTTQLSSVRDESNPLRITYGNPNLKPTFSNRFRIRYQKFNPEKASAIMVFGGFDFASNDIVSRTYSFEGGRQESTFDNINGNWSTNLRLIMNRPLRNKKFSVNSMTFGNYTRSNGYIDSLKNTANILNLAESLGLQYRSELFDFGIRGNIRYTTSNNSLNSNLNQAIYNYGGSFNTTWYLPYNLIVDTDLNYSANAGTTQGFELNEWLWNASMSKQVFRAKNGTIKFSIYDILHQKTNISQSLQTQSNSETITNVLESYFMVSFIYRFQIFKGGAKMTDMNNNDSGPRFGPPGGGGRSPRRL</sequence>
<dbReference type="AlphaFoldDB" id="A0A2V3PRC6"/>
<feature type="chain" id="PRO_5015887592" evidence="2">
    <location>
        <begin position="21"/>
        <end position="931"/>
    </location>
</feature>
<feature type="region of interest" description="Disordered" evidence="1">
    <location>
        <begin position="910"/>
        <end position="931"/>
    </location>
</feature>
<dbReference type="Pfam" id="PF14905">
    <property type="entry name" value="OMP_b-brl_3"/>
    <property type="match status" value="1"/>
</dbReference>